<keyword evidence="1" id="KW-0732">Signal</keyword>
<gene>
    <name evidence="2" type="ORF">GCM10011343_02290</name>
</gene>
<protein>
    <submittedName>
        <fullName evidence="2">Uncharacterized protein</fullName>
    </submittedName>
</protein>
<feature type="signal peptide" evidence="1">
    <location>
        <begin position="1"/>
        <end position="27"/>
    </location>
</feature>
<keyword evidence="3" id="KW-1185">Reference proteome</keyword>
<comment type="caution">
    <text evidence="2">The sequence shown here is derived from an EMBL/GenBank/DDBJ whole genome shotgun (WGS) entry which is preliminary data.</text>
</comment>
<evidence type="ECO:0000256" key="1">
    <source>
        <dbReference type="SAM" id="SignalP"/>
    </source>
</evidence>
<evidence type="ECO:0000313" key="3">
    <source>
        <dbReference type="Proteomes" id="UP000625735"/>
    </source>
</evidence>
<name>A0A916XVG3_9FLAO</name>
<dbReference type="AlphaFoldDB" id="A0A916XVG3"/>
<reference evidence="2" key="1">
    <citation type="journal article" date="2014" name="Int. J. Syst. Evol. Microbiol.">
        <title>Complete genome sequence of Corynebacterium casei LMG S-19264T (=DSM 44701T), isolated from a smear-ripened cheese.</title>
        <authorList>
            <consortium name="US DOE Joint Genome Institute (JGI-PGF)"/>
            <person name="Walter F."/>
            <person name="Albersmeier A."/>
            <person name="Kalinowski J."/>
            <person name="Ruckert C."/>
        </authorList>
    </citation>
    <scope>NUCLEOTIDE SEQUENCE</scope>
    <source>
        <strain evidence="2">CGMCC 1.12506</strain>
    </source>
</reference>
<proteinExistence type="predicted"/>
<reference evidence="2" key="2">
    <citation type="submission" date="2020-09" db="EMBL/GenBank/DDBJ databases">
        <authorList>
            <person name="Sun Q."/>
            <person name="Zhou Y."/>
        </authorList>
    </citation>
    <scope>NUCLEOTIDE SEQUENCE</scope>
    <source>
        <strain evidence="2">CGMCC 1.12506</strain>
    </source>
</reference>
<dbReference type="RefSeq" id="WP_188360664.1">
    <property type="nucleotide sequence ID" value="NZ_BMFG01000001.1"/>
</dbReference>
<evidence type="ECO:0000313" key="2">
    <source>
        <dbReference type="EMBL" id="GGD14798.1"/>
    </source>
</evidence>
<accession>A0A916XVG3</accession>
<organism evidence="2 3">
    <name type="scientific">Flavobacterium orientale</name>
    <dbReference type="NCBI Taxonomy" id="1756020"/>
    <lineage>
        <taxon>Bacteria</taxon>
        <taxon>Pseudomonadati</taxon>
        <taxon>Bacteroidota</taxon>
        <taxon>Flavobacteriia</taxon>
        <taxon>Flavobacteriales</taxon>
        <taxon>Flavobacteriaceae</taxon>
        <taxon>Flavobacterium</taxon>
    </lineage>
</organism>
<sequence length="113" mass="12108">MKSVVNKSLFLSIVLTLMVAFSGTAQNATSTQGMTIVTEKEAVALLQTANETVAALNMTSWFSGAAVSVQGVSVQTVKLPSKKEQYLQSGFSTKTLLIRALMKKADRQYNGMA</sequence>
<feature type="chain" id="PRO_5037311589" evidence="1">
    <location>
        <begin position="28"/>
        <end position="113"/>
    </location>
</feature>
<dbReference type="EMBL" id="BMFG01000001">
    <property type="protein sequence ID" value="GGD14798.1"/>
    <property type="molecule type" value="Genomic_DNA"/>
</dbReference>
<dbReference type="Proteomes" id="UP000625735">
    <property type="component" value="Unassembled WGS sequence"/>
</dbReference>